<comment type="caution">
    <text evidence="1">The sequence shown here is derived from an EMBL/GenBank/DDBJ whole genome shotgun (WGS) entry which is preliminary data.</text>
</comment>
<organism evidence="1 2">
    <name type="scientific">Cichorium intybus</name>
    <name type="common">Chicory</name>
    <dbReference type="NCBI Taxonomy" id="13427"/>
    <lineage>
        <taxon>Eukaryota</taxon>
        <taxon>Viridiplantae</taxon>
        <taxon>Streptophyta</taxon>
        <taxon>Embryophyta</taxon>
        <taxon>Tracheophyta</taxon>
        <taxon>Spermatophyta</taxon>
        <taxon>Magnoliopsida</taxon>
        <taxon>eudicotyledons</taxon>
        <taxon>Gunneridae</taxon>
        <taxon>Pentapetalae</taxon>
        <taxon>asterids</taxon>
        <taxon>campanulids</taxon>
        <taxon>Asterales</taxon>
        <taxon>Asteraceae</taxon>
        <taxon>Cichorioideae</taxon>
        <taxon>Cichorieae</taxon>
        <taxon>Cichoriinae</taxon>
        <taxon>Cichorium</taxon>
    </lineage>
</organism>
<evidence type="ECO:0000313" key="2">
    <source>
        <dbReference type="Proteomes" id="UP001055811"/>
    </source>
</evidence>
<sequence>MLSNCSSTTVYGHRPPAQPYHFLHRSDALKSLVADVALFCYDRQQQLINLQQAVFPSHTLIVATVSIKKKDSLNKIENLKDHVSVSEDSRISQMDRPLLKSKLNTDQEGITTKKQEKTSYTFF</sequence>
<evidence type="ECO:0000313" key="1">
    <source>
        <dbReference type="EMBL" id="KAI3782256.1"/>
    </source>
</evidence>
<proteinExistence type="predicted"/>
<reference evidence="1 2" key="2">
    <citation type="journal article" date="2022" name="Mol. Ecol. Resour.">
        <title>The genomes of chicory, endive, great burdock and yacon provide insights into Asteraceae paleo-polyploidization history and plant inulin production.</title>
        <authorList>
            <person name="Fan W."/>
            <person name="Wang S."/>
            <person name="Wang H."/>
            <person name="Wang A."/>
            <person name="Jiang F."/>
            <person name="Liu H."/>
            <person name="Zhao H."/>
            <person name="Xu D."/>
            <person name="Zhang Y."/>
        </authorList>
    </citation>
    <scope>NUCLEOTIDE SEQUENCE [LARGE SCALE GENOMIC DNA]</scope>
    <source>
        <strain evidence="2">cv. Punajuju</strain>
        <tissue evidence="1">Leaves</tissue>
    </source>
</reference>
<reference evidence="2" key="1">
    <citation type="journal article" date="2022" name="Mol. Ecol. Resour.">
        <title>The genomes of chicory, endive, great burdock and yacon provide insights into Asteraceae palaeo-polyploidization history and plant inulin production.</title>
        <authorList>
            <person name="Fan W."/>
            <person name="Wang S."/>
            <person name="Wang H."/>
            <person name="Wang A."/>
            <person name="Jiang F."/>
            <person name="Liu H."/>
            <person name="Zhao H."/>
            <person name="Xu D."/>
            <person name="Zhang Y."/>
        </authorList>
    </citation>
    <scope>NUCLEOTIDE SEQUENCE [LARGE SCALE GENOMIC DNA]</scope>
    <source>
        <strain evidence="2">cv. Punajuju</strain>
    </source>
</reference>
<accession>A0ACB9GGB5</accession>
<dbReference type="Proteomes" id="UP001055811">
    <property type="component" value="Linkage Group LG02"/>
</dbReference>
<keyword evidence="2" id="KW-1185">Reference proteome</keyword>
<gene>
    <name evidence="1" type="ORF">L2E82_12296</name>
</gene>
<name>A0ACB9GGB5_CICIN</name>
<protein>
    <submittedName>
        <fullName evidence="1">Uncharacterized protein</fullName>
    </submittedName>
</protein>
<dbReference type="EMBL" id="CM042010">
    <property type="protein sequence ID" value="KAI3782256.1"/>
    <property type="molecule type" value="Genomic_DNA"/>
</dbReference>